<evidence type="ECO:0000256" key="3">
    <source>
        <dbReference type="ARBA" id="ARBA00022452"/>
    </source>
</evidence>
<keyword evidence="9 13" id="KW-0798">TonB box</keyword>
<evidence type="ECO:0000256" key="16">
    <source>
        <dbReference type="SAM" id="SignalP"/>
    </source>
</evidence>
<keyword evidence="5 12" id="KW-0812">Transmembrane</keyword>
<comment type="subcellular location">
    <subcellularLocation>
        <location evidence="1 12">Cell outer membrane</location>
        <topology evidence="1 12">Multi-pass membrane protein</topology>
    </subcellularLocation>
</comment>
<dbReference type="PROSITE" id="PS52016">
    <property type="entry name" value="TONB_DEPENDENT_REC_3"/>
    <property type="match status" value="1"/>
</dbReference>
<keyword evidence="6 16" id="KW-0732">Signal</keyword>
<proteinExistence type="inferred from homology"/>
<keyword evidence="20" id="KW-1185">Reference proteome</keyword>
<evidence type="ECO:0000256" key="7">
    <source>
        <dbReference type="ARBA" id="ARBA00023004"/>
    </source>
</evidence>
<gene>
    <name evidence="19" type="ORF">ACFQS8_07465</name>
</gene>
<evidence type="ECO:0000256" key="15">
    <source>
        <dbReference type="RuleBase" id="RU003357"/>
    </source>
</evidence>
<sequence length="792" mass="85485">MRKKLQLSLLASASFCLAFQAHADNAAVAADAIAEMDTIVVVGQGKTYSALETTEGMELQQAPITSVIAQIDNLPGVSINEGDSYGFDDWSTSVALRGFQGGQVGMTIDGLPNGGSGYGGGSKANRYIDPMNLAGATVSQGTADIASRSNEALGGTIDFKTQSPLDESRARLGLTVGDHEARGLYGRYDTGLFLNDTTKMWVSASTIEATDFIDGSAENEKDHFAAKIESEFGKLNLAGYITFDDTHEDNYQRIYSAAQYEANPDSDGLTGVWTATPAVDQNYRRAWSTLRENLFAYVKADYEIIDGLNLEAAIYRHDQDGRGDWAPPYLLDLTGAVTGTPGNTYTYVGADGLAADPADADATPVQSYRHTHYQKERTGLTADIDWNKNFGSVENTLRAGIWYEDATRYEYRDWHKITDATVGFGFDVDPYFTQYNRNFPQSTFKWYIEDSIQFADITATLGVKQFHNEIERKNNFDPSSATENFTAESESDVLFSGGLSYAPSAVNGLEAFIGYAENYRALADDVFEVLVPQFPEPETSETMEAGVRYSEGRFSASAVYFQNDFENRLTTISLAAAPGEIDYLEASNGGFANVGGIESTGFEIAAAFEATDNLSFYASYTNNDATYLGIDASVLSPASIEGASEAEIADLVRTLNDNAGIWEGNPVAGIADNMFVASADWYIDNFNAGVSAKYTGERRVNVARNFAVTDATGNTIVPPGTALGSFDTDATTIVDLYLGMNGGAIVPALDGVNMRLNVTNLFDESYLGTIAQNSGAWIGAPRTVALSLTADF</sequence>
<evidence type="ECO:0000256" key="6">
    <source>
        <dbReference type="ARBA" id="ARBA00022729"/>
    </source>
</evidence>
<evidence type="ECO:0000313" key="19">
    <source>
        <dbReference type="EMBL" id="MFC7291448.1"/>
    </source>
</evidence>
<evidence type="ECO:0000256" key="12">
    <source>
        <dbReference type="PROSITE-ProRule" id="PRU01360"/>
    </source>
</evidence>
<dbReference type="RefSeq" id="WP_382166677.1">
    <property type="nucleotide sequence ID" value="NZ_JBHTBR010000004.1"/>
</dbReference>
<organism evidence="19 20">
    <name type="scientific">Hirschia litorea</name>
    <dbReference type="NCBI Taxonomy" id="1199156"/>
    <lineage>
        <taxon>Bacteria</taxon>
        <taxon>Pseudomonadati</taxon>
        <taxon>Pseudomonadota</taxon>
        <taxon>Alphaproteobacteria</taxon>
        <taxon>Hyphomonadales</taxon>
        <taxon>Hyphomonadaceae</taxon>
        <taxon>Hirschia</taxon>
    </lineage>
</organism>
<feature type="domain" description="TonB-dependent receptor-like beta-barrel" evidence="17">
    <location>
        <begin position="254"/>
        <end position="761"/>
    </location>
</feature>
<evidence type="ECO:0000256" key="8">
    <source>
        <dbReference type="ARBA" id="ARBA00023065"/>
    </source>
</evidence>
<keyword evidence="11 12" id="KW-0998">Cell outer membrane</keyword>
<reference evidence="20" key="1">
    <citation type="journal article" date="2019" name="Int. J. Syst. Evol. Microbiol.">
        <title>The Global Catalogue of Microorganisms (GCM) 10K type strain sequencing project: providing services to taxonomists for standard genome sequencing and annotation.</title>
        <authorList>
            <consortium name="The Broad Institute Genomics Platform"/>
            <consortium name="The Broad Institute Genome Sequencing Center for Infectious Disease"/>
            <person name="Wu L."/>
            <person name="Ma J."/>
        </authorList>
    </citation>
    <scope>NUCLEOTIDE SEQUENCE [LARGE SCALE GENOMIC DNA]</scope>
    <source>
        <strain evidence="20">CCUG 51308</strain>
    </source>
</reference>
<feature type="chain" id="PRO_5045378748" evidence="16">
    <location>
        <begin position="24"/>
        <end position="792"/>
    </location>
</feature>
<evidence type="ECO:0000256" key="13">
    <source>
        <dbReference type="PROSITE-ProRule" id="PRU10143"/>
    </source>
</evidence>
<evidence type="ECO:0000256" key="4">
    <source>
        <dbReference type="ARBA" id="ARBA00022496"/>
    </source>
</evidence>
<dbReference type="InterPro" id="IPR036942">
    <property type="entry name" value="Beta-barrel_TonB_sf"/>
</dbReference>
<dbReference type="Gene3D" id="2.170.130.10">
    <property type="entry name" value="TonB-dependent receptor, plug domain"/>
    <property type="match status" value="1"/>
</dbReference>
<evidence type="ECO:0000256" key="11">
    <source>
        <dbReference type="ARBA" id="ARBA00023237"/>
    </source>
</evidence>
<dbReference type="SUPFAM" id="SSF56935">
    <property type="entry name" value="Porins"/>
    <property type="match status" value="1"/>
</dbReference>
<feature type="domain" description="TonB-dependent receptor plug" evidence="18">
    <location>
        <begin position="53"/>
        <end position="154"/>
    </location>
</feature>
<keyword evidence="19" id="KW-0675">Receptor</keyword>
<dbReference type="InterPro" id="IPR010916">
    <property type="entry name" value="TonB_box_CS"/>
</dbReference>
<dbReference type="InterPro" id="IPR037066">
    <property type="entry name" value="Plug_dom_sf"/>
</dbReference>
<dbReference type="InterPro" id="IPR010917">
    <property type="entry name" value="TonB_rcpt_CS"/>
</dbReference>
<comment type="caution">
    <text evidence="19">The sequence shown here is derived from an EMBL/GenBank/DDBJ whole genome shotgun (WGS) entry which is preliminary data.</text>
</comment>
<dbReference type="Pfam" id="PF07715">
    <property type="entry name" value="Plug"/>
    <property type="match status" value="1"/>
</dbReference>
<dbReference type="PANTHER" id="PTHR32552:SF89">
    <property type="entry name" value="CATECHOLATE SIDEROPHORE RECEPTOR FIU"/>
    <property type="match status" value="1"/>
</dbReference>
<evidence type="ECO:0000256" key="2">
    <source>
        <dbReference type="ARBA" id="ARBA00022448"/>
    </source>
</evidence>
<dbReference type="Pfam" id="PF00593">
    <property type="entry name" value="TonB_dep_Rec_b-barrel"/>
    <property type="match status" value="1"/>
</dbReference>
<keyword evidence="8" id="KW-0406">Ion transport</keyword>
<dbReference type="PROSITE" id="PS01156">
    <property type="entry name" value="TONB_DEPENDENT_REC_2"/>
    <property type="match status" value="1"/>
</dbReference>
<feature type="short sequence motif" description="TonB box" evidence="13">
    <location>
        <begin position="38"/>
        <end position="44"/>
    </location>
</feature>
<keyword evidence="4" id="KW-0410">Iron transport</keyword>
<comment type="similarity">
    <text evidence="12 15">Belongs to the TonB-dependent receptor family.</text>
</comment>
<dbReference type="InterPro" id="IPR000531">
    <property type="entry name" value="Beta-barrel_TonB"/>
</dbReference>
<keyword evidence="3 12" id="KW-1134">Transmembrane beta strand</keyword>
<dbReference type="Gene3D" id="2.40.170.20">
    <property type="entry name" value="TonB-dependent receptor, beta-barrel domain"/>
    <property type="match status" value="1"/>
</dbReference>
<dbReference type="EMBL" id="JBHTBR010000004">
    <property type="protein sequence ID" value="MFC7291448.1"/>
    <property type="molecule type" value="Genomic_DNA"/>
</dbReference>
<evidence type="ECO:0000256" key="5">
    <source>
        <dbReference type="ARBA" id="ARBA00022692"/>
    </source>
</evidence>
<evidence type="ECO:0000259" key="18">
    <source>
        <dbReference type="Pfam" id="PF07715"/>
    </source>
</evidence>
<evidence type="ECO:0000256" key="1">
    <source>
        <dbReference type="ARBA" id="ARBA00004571"/>
    </source>
</evidence>
<keyword evidence="10 12" id="KW-0472">Membrane</keyword>
<dbReference type="Proteomes" id="UP001596492">
    <property type="component" value="Unassembled WGS sequence"/>
</dbReference>
<feature type="short sequence motif" description="TonB C-terminal box" evidence="14">
    <location>
        <begin position="775"/>
        <end position="792"/>
    </location>
</feature>
<evidence type="ECO:0000256" key="14">
    <source>
        <dbReference type="PROSITE-ProRule" id="PRU10144"/>
    </source>
</evidence>
<accession>A0ABW2IKK9</accession>
<dbReference type="InterPro" id="IPR012910">
    <property type="entry name" value="Plug_dom"/>
</dbReference>
<evidence type="ECO:0000259" key="17">
    <source>
        <dbReference type="Pfam" id="PF00593"/>
    </source>
</evidence>
<keyword evidence="2 12" id="KW-0813">Transport</keyword>
<evidence type="ECO:0000256" key="9">
    <source>
        <dbReference type="ARBA" id="ARBA00023077"/>
    </source>
</evidence>
<dbReference type="PROSITE" id="PS00430">
    <property type="entry name" value="TONB_DEPENDENT_REC_1"/>
    <property type="match status" value="1"/>
</dbReference>
<protein>
    <submittedName>
        <fullName evidence="19">TonB-dependent receptor</fullName>
    </submittedName>
</protein>
<feature type="signal peptide" evidence="16">
    <location>
        <begin position="1"/>
        <end position="23"/>
    </location>
</feature>
<dbReference type="PANTHER" id="PTHR32552">
    <property type="entry name" value="FERRICHROME IRON RECEPTOR-RELATED"/>
    <property type="match status" value="1"/>
</dbReference>
<keyword evidence="7" id="KW-0408">Iron</keyword>
<name>A0ABW2IKK9_9PROT</name>
<evidence type="ECO:0000256" key="10">
    <source>
        <dbReference type="ARBA" id="ARBA00023136"/>
    </source>
</evidence>
<dbReference type="InterPro" id="IPR039426">
    <property type="entry name" value="TonB-dep_rcpt-like"/>
</dbReference>
<evidence type="ECO:0000313" key="20">
    <source>
        <dbReference type="Proteomes" id="UP001596492"/>
    </source>
</evidence>